<feature type="compositionally biased region" description="Basic and acidic residues" evidence="1">
    <location>
        <begin position="84"/>
        <end position="93"/>
    </location>
</feature>
<dbReference type="AlphaFoldDB" id="A0A3M0LIG3"/>
<gene>
    <name evidence="2" type="ORF">DUI87_04743</name>
</gene>
<proteinExistence type="predicted"/>
<protein>
    <submittedName>
        <fullName evidence="2">Uncharacterized protein</fullName>
    </submittedName>
</protein>
<comment type="caution">
    <text evidence="2">The sequence shown here is derived from an EMBL/GenBank/DDBJ whole genome shotgun (WGS) entry which is preliminary data.</text>
</comment>
<evidence type="ECO:0000313" key="3">
    <source>
        <dbReference type="Proteomes" id="UP000269221"/>
    </source>
</evidence>
<organism evidence="2 3">
    <name type="scientific">Hirundo rustica rustica</name>
    <dbReference type="NCBI Taxonomy" id="333673"/>
    <lineage>
        <taxon>Eukaryota</taxon>
        <taxon>Metazoa</taxon>
        <taxon>Chordata</taxon>
        <taxon>Craniata</taxon>
        <taxon>Vertebrata</taxon>
        <taxon>Euteleostomi</taxon>
        <taxon>Archelosauria</taxon>
        <taxon>Archosauria</taxon>
        <taxon>Dinosauria</taxon>
        <taxon>Saurischia</taxon>
        <taxon>Theropoda</taxon>
        <taxon>Coelurosauria</taxon>
        <taxon>Aves</taxon>
        <taxon>Neognathae</taxon>
        <taxon>Neoaves</taxon>
        <taxon>Telluraves</taxon>
        <taxon>Australaves</taxon>
        <taxon>Passeriformes</taxon>
        <taxon>Sylvioidea</taxon>
        <taxon>Hirundinidae</taxon>
        <taxon>Hirundo</taxon>
    </lineage>
</organism>
<dbReference type="Proteomes" id="UP000269221">
    <property type="component" value="Unassembled WGS sequence"/>
</dbReference>
<name>A0A3M0LIG3_HIRRU</name>
<keyword evidence="3" id="KW-1185">Reference proteome</keyword>
<reference evidence="2 3" key="1">
    <citation type="submission" date="2018-07" db="EMBL/GenBank/DDBJ databases">
        <title>A high quality draft genome assembly of the barn swallow (H. rustica rustica).</title>
        <authorList>
            <person name="Formenti G."/>
            <person name="Chiara M."/>
            <person name="Poveda L."/>
            <person name="Francoijs K.-J."/>
            <person name="Bonisoli-Alquati A."/>
            <person name="Canova L."/>
            <person name="Gianfranceschi L."/>
            <person name="Horner D.S."/>
            <person name="Saino N."/>
        </authorList>
    </citation>
    <scope>NUCLEOTIDE SEQUENCE [LARGE SCALE GENOMIC DNA]</scope>
    <source>
        <strain evidence="2">Chelidonia</strain>
        <tissue evidence="2">Blood</tissue>
    </source>
</reference>
<feature type="region of interest" description="Disordered" evidence="1">
    <location>
        <begin position="68"/>
        <end position="125"/>
    </location>
</feature>
<feature type="region of interest" description="Disordered" evidence="1">
    <location>
        <begin position="1"/>
        <end position="40"/>
    </location>
</feature>
<sequence length="125" mass="13542">MFITMRPPRDSRDLESVAGPTDGETTYGIPSVRGCGTAGESPEEAMELLEGWSPSGARLGELGIFPWRREGSRESSEPLARPEGAPRELERDWGQGMEGQDTGNGFQCQRAGMDGRLGRNSWLGG</sequence>
<evidence type="ECO:0000313" key="2">
    <source>
        <dbReference type="EMBL" id="RMC18847.1"/>
    </source>
</evidence>
<evidence type="ECO:0000256" key="1">
    <source>
        <dbReference type="SAM" id="MobiDB-lite"/>
    </source>
</evidence>
<accession>A0A3M0LIG3</accession>
<dbReference type="EMBL" id="QRBI01000096">
    <property type="protein sequence ID" value="RMC18847.1"/>
    <property type="molecule type" value="Genomic_DNA"/>
</dbReference>